<dbReference type="NCBIfam" id="NF004469">
    <property type="entry name" value="PRK05800.1"/>
    <property type="match status" value="1"/>
</dbReference>
<evidence type="ECO:0000256" key="3">
    <source>
        <dbReference type="ARBA" id="ARBA00001522"/>
    </source>
</evidence>
<keyword evidence="8 14" id="KW-0169">Cobalamin biosynthesis</keyword>
<evidence type="ECO:0000256" key="12">
    <source>
        <dbReference type="ARBA" id="ARBA00022840"/>
    </source>
</evidence>
<dbReference type="RefSeq" id="WP_063369101.1">
    <property type="nucleotide sequence ID" value="NZ_AUYC01000039.1"/>
</dbReference>
<evidence type="ECO:0000256" key="15">
    <source>
        <dbReference type="PIRSR" id="PIRSR006135-1"/>
    </source>
</evidence>
<feature type="binding site" evidence="16">
    <location>
        <begin position="40"/>
        <end position="42"/>
    </location>
    <ligand>
        <name>GTP</name>
        <dbReference type="ChEBI" id="CHEBI:37565"/>
    </ligand>
</feature>
<evidence type="ECO:0000256" key="7">
    <source>
        <dbReference type="ARBA" id="ARBA00007490"/>
    </source>
</evidence>
<evidence type="ECO:0000256" key="6">
    <source>
        <dbReference type="ARBA" id="ARBA00005159"/>
    </source>
</evidence>
<comment type="pathway">
    <text evidence="5 14">Cofactor biosynthesis; adenosylcobalamin biosynthesis; adenosylcobalamin from cob(II)yrinate a,c-diamide: step 6/7.</text>
</comment>
<evidence type="ECO:0000256" key="8">
    <source>
        <dbReference type="ARBA" id="ARBA00022573"/>
    </source>
</evidence>
<dbReference type="GO" id="GO:0005524">
    <property type="term" value="F:ATP binding"/>
    <property type="evidence" value="ECO:0007669"/>
    <property type="project" value="UniProtKB-UniRule"/>
</dbReference>
<evidence type="ECO:0000256" key="4">
    <source>
        <dbReference type="ARBA" id="ARBA00003889"/>
    </source>
</evidence>
<evidence type="ECO:0000256" key="9">
    <source>
        <dbReference type="ARBA" id="ARBA00022679"/>
    </source>
</evidence>
<dbReference type="Proteomes" id="UP000076486">
    <property type="component" value="Unassembled WGS sequence"/>
</dbReference>
<keyword evidence="10 14" id="KW-0547">Nucleotide-binding</keyword>
<comment type="similarity">
    <text evidence="7 14">Belongs to the CobU/CobP family.</text>
</comment>
<dbReference type="GO" id="GO:0043752">
    <property type="term" value="F:adenosylcobinamide kinase activity"/>
    <property type="evidence" value="ECO:0007669"/>
    <property type="project" value="UniProtKB-EC"/>
</dbReference>
<dbReference type="CDD" id="cd00544">
    <property type="entry name" value="CobU"/>
    <property type="match status" value="1"/>
</dbReference>
<evidence type="ECO:0000256" key="11">
    <source>
        <dbReference type="ARBA" id="ARBA00022777"/>
    </source>
</evidence>
<feature type="binding site" evidence="16">
    <location>
        <position position="89"/>
    </location>
    <ligand>
        <name>GTP</name>
        <dbReference type="ChEBI" id="CHEBI:37565"/>
    </ligand>
</feature>
<evidence type="ECO:0000313" key="18">
    <source>
        <dbReference type="Proteomes" id="UP000076486"/>
    </source>
</evidence>
<comment type="function">
    <text evidence="4 14">Catalyzes ATP-dependent phosphorylation of adenosylcobinamide and addition of GMP to adenosylcobinamide phosphate.</text>
</comment>
<comment type="catalytic activity">
    <reaction evidence="1 14">
        <text>adenosylcob(III)inamide + ATP = adenosylcob(III)inamide phosphate + ADP + H(+)</text>
        <dbReference type="Rhea" id="RHEA:15769"/>
        <dbReference type="ChEBI" id="CHEBI:2480"/>
        <dbReference type="ChEBI" id="CHEBI:15378"/>
        <dbReference type="ChEBI" id="CHEBI:30616"/>
        <dbReference type="ChEBI" id="CHEBI:58502"/>
        <dbReference type="ChEBI" id="CHEBI:456216"/>
        <dbReference type="EC" id="2.7.1.156"/>
    </reaction>
</comment>
<dbReference type="InterPro" id="IPR027417">
    <property type="entry name" value="P-loop_NTPase"/>
</dbReference>
<accession>A0A167JFD9</accession>
<dbReference type="UniPathway" id="UPA00148">
    <property type="reaction ID" value="UER00236"/>
</dbReference>
<dbReference type="Pfam" id="PF02283">
    <property type="entry name" value="CobU"/>
    <property type="match status" value="1"/>
</dbReference>
<proteinExistence type="inferred from homology"/>
<dbReference type="AlphaFoldDB" id="A0A167JFD9"/>
<dbReference type="EC" id="2.7.1.156" evidence="14"/>
<dbReference type="GO" id="GO:0005525">
    <property type="term" value="F:GTP binding"/>
    <property type="evidence" value="ECO:0007669"/>
    <property type="project" value="UniProtKB-UniRule"/>
</dbReference>
<dbReference type="Gene3D" id="3.40.50.300">
    <property type="entry name" value="P-loop containing nucleotide triphosphate hydrolases"/>
    <property type="match status" value="1"/>
</dbReference>
<dbReference type="SUPFAM" id="SSF52540">
    <property type="entry name" value="P-loop containing nucleoside triphosphate hydrolases"/>
    <property type="match status" value="1"/>
</dbReference>
<reference evidence="17 18" key="1">
    <citation type="submission" date="2013-07" db="EMBL/GenBank/DDBJ databases">
        <title>Comparative Genomic and Metabolomic Analysis of Twelve Strains of Pseudoalteromonas luteoviolacea.</title>
        <authorList>
            <person name="Vynne N.G."/>
            <person name="Mansson M."/>
            <person name="Gram L."/>
        </authorList>
    </citation>
    <scope>NUCLEOTIDE SEQUENCE [LARGE SCALE GENOMIC DNA]</scope>
    <source>
        <strain evidence="17 18">CPMOR-1</strain>
    </source>
</reference>
<evidence type="ECO:0000256" key="13">
    <source>
        <dbReference type="ARBA" id="ARBA00023134"/>
    </source>
</evidence>
<dbReference type="PANTHER" id="PTHR34848:SF1">
    <property type="entry name" value="BIFUNCTIONAL ADENOSYLCOBALAMIN BIOSYNTHESIS PROTEIN COBU"/>
    <property type="match status" value="1"/>
</dbReference>
<sequence>MTKHVELILGGARSGKSALAEQRAQSWLESGLVKELIYVATAQSKDEEMAERIAHHRASRLSCWKVIECPWHIAPLIASLSPSQCVLVDCLTLWLTYGLCEVEFPEYEKQKSQLLTALQDTKGKVILVSNEVGHGIVPLGALSRQFVDESGRLHQHIAAVADHVDFVMAGLTLNLKSGQK</sequence>
<organism evidence="17 18">
    <name type="scientific">Pseudoalteromonas luteoviolacea CPMOR-1</name>
    <dbReference type="NCBI Taxonomy" id="1365248"/>
    <lineage>
        <taxon>Bacteria</taxon>
        <taxon>Pseudomonadati</taxon>
        <taxon>Pseudomonadota</taxon>
        <taxon>Gammaproteobacteria</taxon>
        <taxon>Alteromonadales</taxon>
        <taxon>Pseudoalteromonadaceae</taxon>
        <taxon>Pseudoalteromonas</taxon>
    </lineage>
</organism>
<evidence type="ECO:0000256" key="1">
    <source>
        <dbReference type="ARBA" id="ARBA00000312"/>
    </source>
</evidence>
<evidence type="ECO:0000256" key="2">
    <source>
        <dbReference type="ARBA" id="ARBA00000711"/>
    </source>
</evidence>
<feature type="binding site" evidence="16">
    <location>
        <begin position="57"/>
        <end position="60"/>
    </location>
    <ligand>
        <name>GTP</name>
        <dbReference type="ChEBI" id="CHEBI:37565"/>
    </ligand>
</feature>
<protein>
    <recommendedName>
        <fullName evidence="14">Bifunctional adenosylcobalamin biosynthesis protein</fullName>
        <ecNumber evidence="14">2.7.1.156</ecNumber>
        <ecNumber evidence="14">2.7.7.62</ecNumber>
    </recommendedName>
</protein>
<dbReference type="InterPro" id="IPR003203">
    <property type="entry name" value="CobU/CobP"/>
</dbReference>
<evidence type="ECO:0000256" key="16">
    <source>
        <dbReference type="PIRSR" id="PIRSR006135-2"/>
    </source>
</evidence>
<evidence type="ECO:0000256" key="10">
    <source>
        <dbReference type="ARBA" id="ARBA00022741"/>
    </source>
</evidence>
<dbReference type="PIRSF" id="PIRSF006135">
    <property type="entry name" value="CobU"/>
    <property type="match status" value="1"/>
</dbReference>
<feature type="binding site" evidence="16">
    <location>
        <begin position="10"/>
        <end position="17"/>
    </location>
    <ligand>
        <name>GTP</name>
        <dbReference type="ChEBI" id="CHEBI:37565"/>
    </ligand>
</feature>
<comment type="catalytic activity">
    <reaction evidence="2 14">
        <text>adenosylcob(III)inamide phosphate + GTP + H(+) = adenosylcob(III)inamide-GDP + diphosphate</text>
        <dbReference type="Rhea" id="RHEA:22712"/>
        <dbReference type="ChEBI" id="CHEBI:15378"/>
        <dbReference type="ChEBI" id="CHEBI:33019"/>
        <dbReference type="ChEBI" id="CHEBI:37565"/>
        <dbReference type="ChEBI" id="CHEBI:58502"/>
        <dbReference type="ChEBI" id="CHEBI:60487"/>
        <dbReference type="EC" id="2.7.7.62"/>
    </reaction>
</comment>
<dbReference type="EC" id="2.7.7.62" evidence="14"/>
<gene>
    <name evidence="17" type="ORF">N473_23570</name>
</gene>
<comment type="catalytic activity">
    <reaction evidence="3">
        <text>adenosylcob(III)inamide + GTP = adenosylcob(III)inamide phosphate + GDP + H(+)</text>
        <dbReference type="Rhea" id="RHEA:15765"/>
        <dbReference type="ChEBI" id="CHEBI:2480"/>
        <dbReference type="ChEBI" id="CHEBI:15378"/>
        <dbReference type="ChEBI" id="CHEBI:37565"/>
        <dbReference type="ChEBI" id="CHEBI:58189"/>
        <dbReference type="ChEBI" id="CHEBI:58502"/>
        <dbReference type="EC" id="2.7.1.156"/>
    </reaction>
</comment>
<dbReference type="GO" id="GO:0008820">
    <property type="term" value="F:cobinamide phosphate guanylyltransferase activity"/>
    <property type="evidence" value="ECO:0007669"/>
    <property type="project" value="UniProtKB-UniRule"/>
</dbReference>
<keyword evidence="13 14" id="KW-0342">GTP-binding</keyword>
<keyword evidence="9 14" id="KW-0808">Transferase</keyword>
<evidence type="ECO:0000313" key="17">
    <source>
        <dbReference type="EMBL" id="KZN61018.1"/>
    </source>
</evidence>
<feature type="active site" description="GMP-histidine intermediate" evidence="15">
    <location>
        <position position="56"/>
    </location>
</feature>
<dbReference type="PANTHER" id="PTHR34848">
    <property type="match status" value="1"/>
</dbReference>
<comment type="pathway">
    <text evidence="6 14">Cofactor biosynthesis; adenosylcobalamin biosynthesis; adenosylcobalamin from cob(II)yrinate a,c-diamide: step 5/7.</text>
</comment>
<dbReference type="EMBL" id="AUYC01000039">
    <property type="protein sequence ID" value="KZN61018.1"/>
    <property type="molecule type" value="Genomic_DNA"/>
</dbReference>
<keyword evidence="12 14" id="KW-0067">ATP-binding</keyword>
<comment type="caution">
    <text evidence="17">The sequence shown here is derived from an EMBL/GenBank/DDBJ whole genome shotgun (WGS) entry which is preliminary data.</text>
</comment>
<feature type="binding site" evidence="16">
    <location>
        <position position="68"/>
    </location>
    <ligand>
        <name>GTP</name>
        <dbReference type="ChEBI" id="CHEBI:37565"/>
    </ligand>
</feature>
<dbReference type="GO" id="GO:0009236">
    <property type="term" value="P:cobalamin biosynthetic process"/>
    <property type="evidence" value="ECO:0007669"/>
    <property type="project" value="UniProtKB-UniRule"/>
</dbReference>
<evidence type="ECO:0000256" key="14">
    <source>
        <dbReference type="PIRNR" id="PIRNR006135"/>
    </source>
</evidence>
<dbReference type="PATRIC" id="fig|1365248.3.peg.3802"/>
<name>A0A167JFD9_9GAMM</name>
<keyword evidence="11 14" id="KW-0418">Kinase</keyword>
<evidence type="ECO:0000256" key="5">
    <source>
        <dbReference type="ARBA" id="ARBA00004692"/>
    </source>
</evidence>